<keyword evidence="2" id="KW-0808">Transferase</keyword>
<feature type="signal peptide" evidence="13">
    <location>
        <begin position="1"/>
        <end position="19"/>
    </location>
</feature>
<evidence type="ECO:0000256" key="5">
    <source>
        <dbReference type="ARBA" id="ARBA00022741"/>
    </source>
</evidence>
<accession>A0A9D4VEL2</accession>
<evidence type="ECO:0000259" key="14">
    <source>
        <dbReference type="PROSITE" id="PS50011"/>
    </source>
</evidence>
<evidence type="ECO:0000256" key="8">
    <source>
        <dbReference type="ARBA" id="ARBA00022989"/>
    </source>
</evidence>
<dbReference type="FunFam" id="3.30.200.20:FF:000178">
    <property type="entry name" value="serine/threonine-protein kinase PBS1-like"/>
    <property type="match status" value="1"/>
</dbReference>
<dbReference type="PANTHER" id="PTHR47974">
    <property type="entry name" value="OS07G0415500 PROTEIN"/>
    <property type="match status" value="1"/>
</dbReference>
<dbReference type="Proteomes" id="UP000886520">
    <property type="component" value="Chromosome 1"/>
</dbReference>
<evidence type="ECO:0000256" key="4">
    <source>
        <dbReference type="ARBA" id="ARBA00022729"/>
    </source>
</evidence>
<dbReference type="GO" id="GO:0016020">
    <property type="term" value="C:membrane"/>
    <property type="evidence" value="ECO:0007669"/>
    <property type="project" value="UniProtKB-SubCell"/>
</dbReference>
<dbReference type="InterPro" id="IPR017441">
    <property type="entry name" value="Protein_kinase_ATP_BS"/>
</dbReference>
<gene>
    <name evidence="15" type="ORF">GOP47_0000151</name>
</gene>
<evidence type="ECO:0000256" key="9">
    <source>
        <dbReference type="ARBA" id="ARBA00023136"/>
    </source>
</evidence>
<keyword evidence="6" id="KW-0418">Kinase</keyword>
<evidence type="ECO:0000256" key="1">
    <source>
        <dbReference type="ARBA" id="ARBA00004167"/>
    </source>
</evidence>
<evidence type="ECO:0000256" key="10">
    <source>
        <dbReference type="ARBA" id="ARBA00023180"/>
    </source>
</evidence>
<feature type="chain" id="PRO_5038647433" description="Protein kinase domain-containing protein" evidence="13">
    <location>
        <begin position="20"/>
        <end position="658"/>
    </location>
</feature>
<dbReference type="PROSITE" id="PS00108">
    <property type="entry name" value="PROTEIN_KINASE_ST"/>
    <property type="match status" value="1"/>
</dbReference>
<evidence type="ECO:0000256" key="2">
    <source>
        <dbReference type="ARBA" id="ARBA00022679"/>
    </source>
</evidence>
<dbReference type="Gene3D" id="1.10.510.10">
    <property type="entry name" value="Transferase(Phosphotransferase) domain 1"/>
    <property type="match status" value="1"/>
</dbReference>
<keyword evidence="10" id="KW-0325">Glycoprotein</keyword>
<dbReference type="SUPFAM" id="SSF56112">
    <property type="entry name" value="Protein kinase-like (PK-like)"/>
    <property type="match status" value="1"/>
</dbReference>
<dbReference type="InterPro" id="IPR000719">
    <property type="entry name" value="Prot_kinase_dom"/>
</dbReference>
<protein>
    <recommendedName>
        <fullName evidence="14">Protein kinase domain-containing protein</fullName>
    </recommendedName>
</protein>
<dbReference type="OrthoDB" id="4062651at2759"/>
<dbReference type="InterPro" id="IPR008271">
    <property type="entry name" value="Ser/Thr_kinase_AS"/>
</dbReference>
<dbReference type="Pfam" id="PF00069">
    <property type="entry name" value="Pkinase"/>
    <property type="match status" value="1"/>
</dbReference>
<feature type="binding site" evidence="11">
    <location>
        <position position="366"/>
    </location>
    <ligand>
        <name>ATP</name>
        <dbReference type="ChEBI" id="CHEBI:30616"/>
    </ligand>
</feature>
<dbReference type="SMART" id="SM00220">
    <property type="entry name" value="S_TKc"/>
    <property type="match status" value="1"/>
</dbReference>
<keyword evidence="16" id="KW-1185">Reference proteome</keyword>
<dbReference type="PROSITE" id="PS00107">
    <property type="entry name" value="PROTEIN_KINASE_ATP"/>
    <property type="match status" value="1"/>
</dbReference>
<dbReference type="PROSITE" id="PS50011">
    <property type="entry name" value="PROTEIN_KINASE_DOM"/>
    <property type="match status" value="1"/>
</dbReference>
<keyword evidence="3 12" id="KW-0812">Transmembrane</keyword>
<evidence type="ECO:0000256" key="3">
    <source>
        <dbReference type="ARBA" id="ARBA00022692"/>
    </source>
</evidence>
<feature type="transmembrane region" description="Helical" evidence="12">
    <location>
        <begin position="277"/>
        <end position="300"/>
    </location>
</feature>
<keyword evidence="9 12" id="KW-0472">Membrane</keyword>
<comment type="subcellular location">
    <subcellularLocation>
        <location evidence="1">Membrane</location>
        <topology evidence="1">Single-pass membrane protein</topology>
    </subcellularLocation>
</comment>
<dbReference type="CDD" id="cd14066">
    <property type="entry name" value="STKc_IRAK"/>
    <property type="match status" value="1"/>
</dbReference>
<comment type="caution">
    <text evidence="15">The sequence shown here is derived from an EMBL/GenBank/DDBJ whole genome shotgun (WGS) entry which is preliminary data.</text>
</comment>
<dbReference type="Pfam" id="PF14380">
    <property type="entry name" value="WAK_assoc"/>
    <property type="match status" value="1"/>
</dbReference>
<reference evidence="15" key="1">
    <citation type="submission" date="2021-01" db="EMBL/GenBank/DDBJ databases">
        <title>Adiantum capillus-veneris genome.</title>
        <authorList>
            <person name="Fang Y."/>
            <person name="Liao Q."/>
        </authorList>
    </citation>
    <scope>NUCLEOTIDE SEQUENCE</scope>
    <source>
        <strain evidence="15">H3</strain>
        <tissue evidence="15">Leaf</tissue>
    </source>
</reference>
<sequence>MMAMVALGLMVTRMPIVGSATCPENCSSLSPLPYPFGAKPGCGSPGFQLTDCSISMPLWNLTLAGTPHPYYVRSIGPNPNHSDPQAESIPNYGHGGTVILLLNSTSSPPPPCDFRPTRLGNLTTTNFYAFEDADLTFYQDHYLLFNCTASVSSGPDSGVLNPSSSSCSKYMSYCNFPTNSNCLDYVPDKELQLVALMNANGCTSLRRYIIADADSPVSTWVAATQFAWGPVQHAASCSSCQSSGGECGYDVQDHSNFQCYCGDKTHDVNCHDGSGKWIGIGLGVSAAVLFILLCGGVVYYRRHNYFDYTLFSRERLKLDALNQAPLEFPYGALAAATKSFSTLIGQGAFGKVYRGVLPDGNELAVKVLDPSMSHADEQFLNEVSTIGNIHHMNVARLIGFCFRRSKRILVYEYVSNGSLDKYLFPSKRSLSVVVLTWKQRYDIALGIARGLYYMHEECRSCIIHCDIKPQNILLDAAFCAKISDFGLARLLTRDESRILTQARGTPGYVAPEFWSLGSGPLTSKFDVYSYGVVLLEIIRGKRCFDMLDSVVQGEGQEDARISVSIDKQVEEEADIEQVKMCTLVALWCIQDNPASRPTMNRVVQYLQGTLPVPENPPNPFNRMFQGEDGSQAPVHSSGFTLSSSGGVCSLDTVSISRD</sequence>
<dbReference type="AlphaFoldDB" id="A0A9D4VEL2"/>
<evidence type="ECO:0000256" key="7">
    <source>
        <dbReference type="ARBA" id="ARBA00022840"/>
    </source>
</evidence>
<dbReference type="FunFam" id="1.10.510.10:FF:000537">
    <property type="entry name" value="Putative receptor-like protein kinase"/>
    <property type="match status" value="1"/>
</dbReference>
<dbReference type="GO" id="GO:0005524">
    <property type="term" value="F:ATP binding"/>
    <property type="evidence" value="ECO:0007669"/>
    <property type="project" value="UniProtKB-UniRule"/>
</dbReference>
<keyword evidence="8 12" id="KW-1133">Transmembrane helix</keyword>
<name>A0A9D4VEL2_ADICA</name>
<evidence type="ECO:0000256" key="12">
    <source>
        <dbReference type="SAM" id="Phobius"/>
    </source>
</evidence>
<organism evidence="15 16">
    <name type="scientific">Adiantum capillus-veneris</name>
    <name type="common">Maidenhair fern</name>
    <dbReference type="NCBI Taxonomy" id="13818"/>
    <lineage>
        <taxon>Eukaryota</taxon>
        <taxon>Viridiplantae</taxon>
        <taxon>Streptophyta</taxon>
        <taxon>Embryophyta</taxon>
        <taxon>Tracheophyta</taxon>
        <taxon>Polypodiopsida</taxon>
        <taxon>Polypodiidae</taxon>
        <taxon>Polypodiales</taxon>
        <taxon>Pteridineae</taxon>
        <taxon>Pteridaceae</taxon>
        <taxon>Vittarioideae</taxon>
        <taxon>Adiantum</taxon>
    </lineage>
</organism>
<feature type="domain" description="Protein kinase" evidence="14">
    <location>
        <begin position="338"/>
        <end position="610"/>
    </location>
</feature>
<evidence type="ECO:0000313" key="16">
    <source>
        <dbReference type="Proteomes" id="UP000886520"/>
    </source>
</evidence>
<dbReference type="PANTHER" id="PTHR47974:SF9">
    <property type="entry name" value="RECEPTOR-LIKE SERINE_THREONINE-PROTEIN KINASE"/>
    <property type="match status" value="1"/>
</dbReference>
<dbReference type="EMBL" id="JABFUD020000001">
    <property type="protein sequence ID" value="KAI5083982.1"/>
    <property type="molecule type" value="Genomic_DNA"/>
</dbReference>
<dbReference type="GO" id="GO:0004672">
    <property type="term" value="F:protein kinase activity"/>
    <property type="evidence" value="ECO:0007669"/>
    <property type="project" value="InterPro"/>
</dbReference>
<keyword evidence="7 11" id="KW-0067">ATP-binding</keyword>
<evidence type="ECO:0000256" key="6">
    <source>
        <dbReference type="ARBA" id="ARBA00022777"/>
    </source>
</evidence>
<evidence type="ECO:0000313" key="15">
    <source>
        <dbReference type="EMBL" id="KAI5083982.1"/>
    </source>
</evidence>
<proteinExistence type="predicted"/>
<keyword evidence="5 11" id="KW-0547">Nucleotide-binding</keyword>
<dbReference type="Gene3D" id="3.30.200.20">
    <property type="entry name" value="Phosphorylase Kinase, domain 1"/>
    <property type="match status" value="1"/>
</dbReference>
<evidence type="ECO:0000256" key="11">
    <source>
        <dbReference type="PROSITE-ProRule" id="PRU10141"/>
    </source>
</evidence>
<dbReference type="InterPro" id="IPR032872">
    <property type="entry name" value="WAK_assoc_C"/>
</dbReference>
<dbReference type="InterPro" id="IPR011009">
    <property type="entry name" value="Kinase-like_dom_sf"/>
</dbReference>
<evidence type="ECO:0000256" key="13">
    <source>
        <dbReference type="SAM" id="SignalP"/>
    </source>
</evidence>
<keyword evidence="4 13" id="KW-0732">Signal</keyword>